<dbReference type="AlphaFoldDB" id="A0A2N5V674"/>
<evidence type="ECO:0000313" key="2">
    <source>
        <dbReference type="EMBL" id="PLW45495.1"/>
    </source>
</evidence>
<dbReference type="Proteomes" id="UP000235392">
    <property type="component" value="Unassembled WGS sequence"/>
</dbReference>
<feature type="region of interest" description="Disordered" evidence="1">
    <location>
        <begin position="122"/>
        <end position="150"/>
    </location>
</feature>
<feature type="compositionally biased region" description="Polar residues" evidence="1">
    <location>
        <begin position="126"/>
        <end position="150"/>
    </location>
</feature>
<accession>A0A2N5V674</accession>
<dbReference type="EMBL" id="PGCI01000048">
    <property type="protein sequence ID" value="PLW45495.1"/>
    <property type="molecule type" value="Genomic_DNA"/>
</dbReference>
<sequence>MVGAKRRVVNIIANPSIPHWQTCCIPTQSIGGGRLSGAAIAGTVHCFIADGLGDHKWDYTTALFHVSKRSADYYEGVTPIQSSNWRKPNPAPTSSTASQHPSAFSNHYGLNLSLSQLSSNHQNNLKNGSINVPAPSHTSNLNPTTQFPPL</sequence>
<proteinExistence type="predicted"/>
<feature type="region of interest" description="Disordered" evidence="1">
    <location>
        <begin position="80"/>
        <end position="102"/>
    </location>
</feature>
<evidence type="ECO:0000256" key="1">
    <source>
        <dbReference type="SAM" id="MobiDB-lite"/>
    </source>
</evidence>
<reference evidence="2 3" key="1">
    <citation type="submission" date="2017-11" db="EMBL/GenBank/DDBJ databases">
        <title>De novo assembly and phasing of dikaryotic genomes from two isolates of Puccinia coronata f. sp. avenae, the causal agent of oat crown rust.</title>
        <authorList>
            <person name="Miller M.E."/>
            <person name="Zhang Y."/>
            <person name="Omidvar V."/>
            <person name="Sperschneider J."/>
            <person name="Schwessinger B."/>
            <person name="Raley C."/>
            <person name="Palmer J.M."/>
            <person name="Garnica D."/>
            <person name="Upadhyaya N."/>
            <person name="Rathjen J."/>
            <person name="Taylor J.M."/>
            <person name="Park R.F."/>
            <person name="Dodds P.N."/>
            <person name="Hirsch C.D."/>
            <person name="Kianian S.F."/>
            <person name="Figueroa M."/>
        </authorList>
    </citation>
    <scope>NUCLEOTIDE SEQUENCE [LARGE SCALE GENOMIC DNA]</scope>
    <source>
        <strain evidence="2">12SD80</strain>
    </source>
</reference>
<protein>
    <submittedName>
        <fullName evidence="2">Uncharacterized protein</fullName>
    </submittedName>
</protein>
<organism evidence="2 3">
    <name type="scientific">Puccinia coronata f. sp. avenae</name>
    <dbReference type="NCBI Taxonomy" id="200324"/>
    <lineage>
        <taxon>Eukaryota</taxon>
        <taxon>Fungi</taxon>
        <taxon>Dikarya</taxon>
        <taxon>Basidiomycota</taxon>
        <taxon>Pucciniomycotina</taxon>
        <taxon>Pucciniomycetes</taxon>
        <taxon>Pucciniales</taxon>
        <taxon>Pucciniaceae</taxon>
        <taxon>Puccinia</taxon>
    </lineage>
</organism>
<comment type="caution">
    <text evidence="2">The sequence shown here is derived from an EMBL/GenBank/DDBJ whole genome shotgun (WGS) entry which is preliminary data.</text>
</comment>
<evidence type="ECO:0000313" key="3">
    <source>
        <dbReference type="Proteomes" id="UP000235392"/>
    </source>
</evidence>
<gene>
    <name evidence="2" type="ORF">PCASD_05969</name>
</gene>
<name>A0A2N5V674_9BASI</name>